<organism evidence="2 3">
    <name type="scientific">Cinchona calisaya</name>
    <dbReference type="NCBI Taxonomy" id="153742"/>
    <lineage>
        <taxon>Eukaryota</taxon>
        <taxon>Viridiplantae</taxon>
        <taxon>Streptophyta</taxon>
        <taxon>Embryophyta</taxon>
        <taxon>Tracheophyta</taxon>
        <taxon>Spermatophyta</taxon>
        <taxon>Magnoliopsida</taxon>
        <taxon>eudicotyledons</taxon>
        <taxon>Gunneridae</taxon>
        <taxon>Pentapetalae</taxon>
        <taxon>asterids</taxon>
        <taxon>lamiids</taxon>
        <taxon>Gentianales</taxon>
        <taxon>Rubiaceae</taxon>
        <taxon>Cinchonoideae</taxon>
        <taxon>Cinchoneae</taxon>
        <taxon>Cinchona</taxon>
    </lineage>
</organism>
<keyword evidence="1" id="KW-1133">Transmembrane helix</keyword>
<dbReference type="PANTHER" id="PTHR33698">
    <property type="entry name" value="NUCLEAR TRANSPORT FACTOR 2 (NTF2)-LIKE PROTEIN"/>
    <property type="match status" value="1"/>
</dbReference>
<protein>
    <recommendedName>
        <fullName evidence="4">SnoaL-like domain-containing protein</fullName>
    </recommendedName>
</protein>
<dbReference type="Proteomes" id="UP001630127">
    <property type="component" value="Unassembled WGS sequence"/>
</dbReference>
<keyword evidence="3" id="KW-1185">Reference proteome</keyword>
<dbReference type="PANTHER" id="PTHR33698:SF6">
    <property type="entry name" value="TRANSMEMBRANE PROTEIN"/>
    <property type="match status" value="1"/>
</dbReference>
<comment type="caution">
    <text evidence="2">The sequence shown here is derived from an EMBL/GenBank/DDBJ whole genome shotgun (WGS) entry which is preliminary data.</text>
</comment>
<keyword evidence="1" id="KW-0812">Transmembrane</keyword>
<keyword evidence="1" id="KW-0472">Membrane</keyword>
<evidence type="ECO:0008006" key="4">
    <source>
        <dbReference type="Google" id="ProtNLM"/>
    </source>
</evidence>
<proteinExistence type="predicted"/>
<accession>A0ABD2ZIX7</accession>
<evidence type="ECO:0000313" key="3">
    <source>
        <dbReference type="Proteomes" id="UP001630127"/>
    </source>
</evidence>
<dbReference type="AlphaFoldDB" id="A0ABD2ZIX7"/>
<name>A0ABD2ZIX7_9GENT</name>
<dbReference type="EMBL" id="JBJUIK010000008">
    <property type="protein sequence ID" value="KAL3519376.1"/>
    <property type="molecule type" value="Genomic_DNA"/>
</dbReference>
<reference evidence="2 3" key="1">
    <citation type="submission" date="2024-11" db="EMBL/GenBank/DDBJ databases">
        <title>A near-complete genome assembly of Cinchona calisaya.</title>
        <authorList>
            <person name="Lian D.C."/>
            <person name="Zhao X.W."/>
            <person name="Wei L."/>
        </authorList>
    </citation>
    <scope>NUCLEOTIDE SEQUENCE [LARGE SCALE GENOMIC DNA]</scope>
    <source>
        <tissue evidence="2">Nenye</tissue>
    </source>
</reference>
<gene>
    <name evidence="2" type="ORF">ACH5RR_017525</name>
</gene>
<evidence type="ECO:0000313" key="2">
    <source>
        <dbReference type="EMBL" id="KAL3519376.1"/>
    </source>
</evidence>
<dbReference type="SUPFAM" id="SSF54427">
    <property type="entry name" value="NTF2-like"/>
    <property type="match status" value="1"/>
</dbReference>
<dbReference type="InterPro" id="IPR032710">
    <property type="entry name" value="NTF2-like_dom_sf"/>
</dbReference>
<feature type="transmembrane region" description="Helical" evidence="1">
    <location>
        <begin position="230"/>
        <end position="247"/>
    </location>
</feature>
<evidence type="ECO:0000256" key="1">
    <source>
        <dbReference type="SAM" id="Phobius"/>
    </source>
</evidence>
<sequence length="252" mass="28662">MLSISSPFMCSMPRITHQSLLNVRSKREIACQRTYLSSRVNFYQACLANGLPGYKAPMLHVACRARGLQSEDGDHRALETVLKLCKAIKNKNFNELSDMFGEECLCICNFVSTTFQPFHGKEQVLAFFSSLMKNLGNNIEFIVQPTFHQGMNVGVSWKLEWSKTHVPLGKGFGFYMCHIYQGKVLINNVDMFLEPILHIEPLRLKTITSLTRAADNICSRALFQGKAKRAVKIFFTILVVAAALFYLRQYLF</sequence>
<dbReference type="Gene3D" id="3.10.450.50">
    <property type="match status" value="1"/>
</dbReference>